<sequence length="150" mass="16880">MAIQPPELGRTSGCADKNLPSDGSCLNLIVEEPLPIEQIPAERASELERFRSREVVLYLNQHQAEVFPLLLEHRAAAQGYMGDESNVIWCKLVDEDERDTLEALQALSCKKHHIVTLLLPPCLLPTGQYLITIPPRNRGDSVQLLIWMTK</sequence>
<proteinExistence type="predicted"/>
<reference evidence="1" key="1">
    <citation type="journal article" date="2021" name="Genome Biol. Evol.">
        <title>The assembled and annotated genome of the fairy-ring fungus Marasmius oreades.</title>
        <authorList>
            <person name="Hiltunen M."/>
            <person name="Ament-Velasquez S.L."/>
            <person name="Johannesson H."/>
        </authorList>
    </citation>
    <scope>NUCLEOTIDE SEQUENCE</scope>
    <source>
        <strain evidence="1">03SP1</strain>
    </source>
</reference>
<name>A0A9P7RU82_9AGAR</name>
<evidence type="ECO:0000313" key="1">
    <source>
        <dbReference type="EMBL" id="KAG7089128.1"/>
    </source>
</evidence>
<dbReference type="GeneID" id="66079911"/>
<accession>A0A9P7RU82</accession>
<keyword evidence="2" id="KW-1185">Reference proteome</keyword>
<protein>
    <submittedName>
        <fullName evidence="1">Uncharacterized protein</fullName>
    </submittedName>
</protein>
<dbReference type="AlphaFoldDB" id="A0A9P7RU82"/>
<evidence type="ECO:0000313" key="2">
    <source>
        <dbReference type="Proteomes" id="UP001049176"/>
    </source>
</evidence>
<comment type="caution">
    <text evidence="1">The sequence shown here is derived from an EMBL/GenBank/DDBJ whole genome shotgun (WGS) entry which is preliminary data.</text>
</comment>
<dbReference type="Proteomes" id="UP001049176">
    <property type="component" value="Chromosome 7"/>
</dbReference>
<dbReference type="KEGG" id="more:E1B28_010836"/>
<dbReference type="RefSeq" id="XP_043005598.1">
    <property type="nucleotide sequence ID" value="XM_043155816.1"/>
</dbReference>
<organism evidence="1 2">
    <name type="scientific">Marasmius oreades</name>
    <name type="common">fairy-ring Marasmius</name>
    <dbReference type="NCBI Taxonomy" id="181124"/>
    <lineage>
        <taxon>Eukaryota</taxon>
        <taxon>Fungi</taxon>
        <taxon>Dikarya</taxon>
        <taxon>Basidiomycota</taxon>
        <taxon>Agaricomycotina</taxon>
        <taxon>Agaricomycetes</taxon>
        <taxon>Agaricomycetidae</taxon>
        <taxon>Agaricales</taxon>
        <taxon>Marasmiineae</taxon>
        <taxon>Marasmiaceae</taxon>
        <taxon>Marasmius</taxon>
    </lineage>
</organism>
<gene>
    <name evidence="1" type="ORF">E1B28_010836</name>
</gene>
<dbReference type="EMBL" id="CM032187">
    <property type="protein sequence ID" value="KAG7089128.1"/>
    <property type="molecule type" value="Genomic_DNA"/>
</dbReference>